<evidence type="ECO:0000313" key="2">
    <source>
        <dbReference type="Proteomes" id="UP000319143"/>
    </source>
</evidence>
<name>A0A5C6DAP9_9BACT</name>
<gene>
    <name evidence="1" type="ORF">Poly41_51740</name>
</gene>
<dbReference type="AlphaFoldDB" id="A0A5C6DAP9"/>
<comment type="caution">
    <text evidence="1">The sequence shown here is derived from an EMBL/GenBank/DDBJ whole genome shotgun (WGS) entry which is preliminary data.</text>
</comment>
<keyword evidence="2" id="KW-1185">Reference proteome</keyword>
<dbReference type="Proteomes" id="UP000319143">
    <property type="component" value="Unassembled WGS sequence"/>
</dbReference>
<sequence length="38" mass="4389">MLRDGCGWFEDLGLRDVEYCNQLLSNEHPLLDALELIP</sequence>
<reference evidence="1 2" key="1">
    <citation type="submission" date="2019-02" db="EMBL/GenBank/DDBJ databases">
        <title>Deep-cultivation of Planctomycetes and their phenomic and genomic characterization uncovers novel biology.</title>
        <authorList>
            <person name="Wiegand S."/>
            <person name="Jogler M."/>
            <person name="Boedeker C."/>
            <person name="Pinto D."/>
            <person name="Vollmers J."/>
            <person name="Rivas-Marin E."/>
            <person name="Kohn T."/>
            <person name="Peeters S.H."/>
            <person name="Heuer A."/>
            <person name="Rast P."/>
            <person name="Oberbeckmann S."/>
            <person name="Bunk B."/>
            <person name="Jeske O."/>
            <person name="Meyerdierks A."/>
            <person name="Storesund J.E."/>
            <person name="Kallscheuer N."/>
            <person name="Luecker S."/>
            <person name="Lage O.M."/>
            <person name="Pohl T."/>
            <person name="Merkel B.J."/>
            <person name="Hornburger P."/>
            <person name="Mueller R.-W."/>
            <person name="Bruemmer F."/>
            <person name="Labrenz M."/>
            <person name="Spormann A.M."/>
            <person name="Op Den Camp H."/>
            <person name="Overmann J."/>
            <person name="Amann R."/>
            <person name="Jetten M.S.M."/>
            <person name="Mascher T."/>
            <person name="Medema M.H."/>
            <person name="Devos D.P."/>
            <person name="Kaster A.-K."/>
            <person name="Ovreas L."/>
            <person name="Rohde M."/>
            <person name="Galperin M.Y."/>
            <person name="Jogler C."/>
        </authorList>
    </citation>
    <scope>NUCLEOTIDE SEQUENCE [LARGE SCALE GENOMIC DNA]</scope>
    <source>
        <strain evidence="1 2">Poly41</strain>
    </source>
</reference>
<organism evidence="1 2">
    <name type="scientific">Novipirellula artificiosorum</name>
    <dbReference type="NCBI Taxonomy" id="2528016"/>
    <lineage>
        <taxon>Bacteria</taxon>
        <taxon>Pseudomonadati</taxon>
        <taxon>Planctomycetota</taxon>
        <taxon>Planctomycetia</taxon>
        <taxon>Pirellulales</taxon>
        <taxon>Pirellulaceae</taxon>
        <taxon>Novipirellula</taxon>
    </lineage>
</organism>
<protein>
    <submittedName>
        <fullName evidence="1">Uncharacterized protein</fullName>
    </submittedName>
</protein>
<proteinExistence type="predicted"/>
<evidence type="ECO:0000313" key="1">
    <source>
        <dbReference type="EMBL" id="TWU32797.1"/>
    </source>
</evidence>
<accession>A0A5C6DAP9</accession>
<dbReference type="EMBL" id="SJPV01000011">
    <property type="protein sequence ID" value="TWU32797.1"/>
    <property type="molecule type" value="Genomic_DNA"/>
</dbReference>